<comment type="caution">
    <text evidence="2">The sequence shown here is derived from an EMBL/GenBank/DDBJ whole genome shotgun (WGS) entry which is preliminary data.</text>
</comment>
<evidence type="ECO:0000313" key="3">
    <source>
        <dbReference type="Proteomes" id="UP000216063"/>
    </source>
</evidence>
<dbReference type="Pfam" id="PF01083">
    <property type="entry name" value="Cutinase"/>
    <property type="match status" value="1"/>
</dbReference>
<keyword evidence="1" id="KW-0378">Hydrolase</keyword>
<dbReference type="Proteomes" id="UP000216063">
    <property type="component" value="Unassembled WGS sequence"/>
</dbReference>
<keyword evidence="3" id="KW-1185">Reference proteome</keyword>
<accession>A0A255DXH5</accession>
<organism evidence="2 3">
    <name type="scientific">Mycolicibacterium sphagni</name>
    <dbReference type="NCBI Taxonomy" id="1786"/>
    <lineage>
        <taxon>Bacteria</taxon>
        <taxon>Bacillati</taxon>
        <taxon>Actinomycetota</taxon>
        <taxon>Actinomycetes</taxon>
        <taxon>Mycobacteriales</taxon>
        <taxon>Mycobacteriaceae</taxon>
        <taxon>Mycolicibacterium</taxon>
    </lineage>
</organism>
<dbReference type="InterPro" id="IPR041855">
    <property type="entry name" value="Lysin_B_C_ter"/>
</dbReference>
<dbReference type="InterPro" id="IPR000675">
    <property type="entry name" value="Cutinase/axe"/>
</dbReference>
<dbReference type="SUPFAM" id="SSF53474">
    <property type="entry name" value="alpha/beta-Hydrolases"/>
    <property type="match status" value="1"/>
</dbReference>
<evidence type="ECO:0008006" key="4">
    <source>
        <dbReference type="Google" id="ProtNLM"/>
    </source>
</evidence>
<dbReference type="Gene3D" id="1.10.10.1120">
    <property type="entry name" value="Lysin B, C-terminal linker domain"/>
    <property type="match status" value="1"/>
</dbReference>
<name>A0A255DXH5_9MYCO</name>
<dbReference type="Gene3D" id="3.40.50.1820">
    <property type="entry name" value="alpha/beta hydrolase"/>
    <property type="match status" value="1"/>
</dbReference>
<dbReference type="EMBL" id="NOZR01000003">
    <property type="protein sequence ID" value="OYN81792.1"/>
    <property type="molecule type" value="Genomic_DNA"/>
</dbReference>
<gene>
    <name evidence="2" type="ORF">CG716_05470</name>
</gene>
<dbReference type="AlphaFoldDB" id="A0A255DXH5"/>
<proteinExistence type="predicted"/>
<reference evidence="2 3" key="1">
    <citation type="submission" date="2017-07" db="EMBL/GenBank/DDBJ databases">
        <title>The new phylogeny of genus Mycobacterium.</title>
        <authorList>
            <person name="Tortoli E."/>
            <person name="Trovato A."/>
            <person name="Cirillo D.M."/>
        </authorList>
    </citation>
    <scope>NUCLEOTIDE SEQUENCE [LARGE SCALE GENOMIC DNA]</scope>
    <source>
        <strain evidence="2 3">ATCC 33027</strain>
    </source>
</reference>
<dbReference type="GO" id="GO:0016787">
    <property type="term" value="F:hydrolase activity"/>
    <property type="evidence" value="ECO:0007669"/>
    <property type="project" value="UniProtKB-KW"/>
</dbReference>
<dbReference type="OrthoDB" id="4626022at2"/>
<sequence length="344" mass="37268">MAKGPDGKWIGYGPGDSGVPVEEAQTRLKARFSYAKGLNPSRSYTGDLLPVLVEYQFRVNVGLAANGKRLLRTDGILDFATQFALGVAPVALAAVKPLLFTVHGTAQPDPFGPGLPADTARAVLDKWDWQPIGDYPADAFPMWPSILKGVAALRVQIRKALAANPNRKLGFAGYSQGAIVVSLVLKYDFMAEGGEFNAAFKAGQVIRVVTWGNPMRELAVQHWDGAGEVAPATSCGILDDRVVGTPSYWREYAHKGDLYADCEPPGNQRGDNKRAVCKIIMWHDVLKGDDNILSQIAELLGQPVLNVIPLFQSVVDAGMFFGAGMNSPHFTYDIRPAIEFLRGI</sequence>
<dbReference type="InterPro" id="IPR029058">
    <property type="entry name" value="AB_hydrolase_fold"/>
</dbReference>
<evidence type="ECO:0000313" key="2">
    <source>
        <dbReference type="EMBL" id="OYN81792.1"/>
    </source>
</evidence>
<evidence type="ECO:0000256" key="1">
    <source>
        <dbReference type="ARBA" id="ARBA00022801"/>
    </source>
</evidence>
<protein>
    <recommendedName>
        <fullName evidence="4">Lysin B</fullName>
    </recommendedName>
</protein>
<dbReference type="RefSeq" id="WP_094477203.1">
    <property type="nucleotide sequence ID" value="NZ_NOZR01000003.1"/>
</dbReference>